<dbReference type="GO" id="GO:0016887">
    <property type="term" value="F:ATP hydrolysis activity"/>
    <property type="evidence" value="ECO:0007669"/>
    <property type="project" value="InterPro"/>
</dbReference>
<sequence length="280" mass="29870">MRRGSVLVPEGVQEETVVPMTTDGLGAWSRTPVLSLRQVTRRYRRVEALDAVDLDVHAREVVALVGDNGAGKSTLARVVAGVEQPDAGFVEMDGAPVTISSPGAAHALGIATVFQDPALCDNLSVVANLFLGRELRVRPGGPLDEERMVREARQILDDLTTGITSVHRTVNELSNGQRQAITIARAMITRPRVVVLDEPTAALSVVQTAEVLQLVTRLREMGLGVVLISHDLADVLAVADRVEVLRHGRNNGSFDAASSSQEEIVAAITGAPGARGRAFR</sequence>
<dbReference type="InterPro" id="IPR027417">
    <property type="entry name" value="P-loop_NTPase"/>
</dbReference>
<dbReference type="GO" id="GO:0005524">
    <property type="term" value="F:ATP binding"/>
    <property type="evidence" value="ECO:0007669"/>
    <property type="project" value="UniProtKB-KW"/>
</dbReference>
<organism evidence="4 5">
    <name type="scientific">Actinotalea ferrariae CF5-4</name>
    <dbReference type="NCBI Taxonomy" id="948458"/>
    <lineage>
        <taxon>Bacteria</taxon>
        <taxon>Bacillati</taxon>
        <taxon>Actinomycetota</taxon>
        <taxon>Actinomycetes</taxon>
        <taxon>Micrococcales</taxon>
        <taxon>Cellulomonadaceae</taxon>
        <taxon>Actinotalea</taxon>
    </lineage>
</organism>
<accession>A0A021VNS9</accession>
<keyword evidence="2 4" id="KW-0067">ATP-binding</keyword>
<reference evidence="4 5" key="1">
    <citation type="submission" date="2014-01" db="EMBL/GenBank/DDBJ databases">
        <title>Actinotalea ferrariae CF5-4.</title>
        <authorList>
            <person name="Chen F."/>
            <person name="Li Y."/>
            <person name="Wang G."/>
        </authorList>
    </citation>
    <scope>NUCLEOTIDE SEQUENCE [LARGE SCALE GENOMIC DNA]</scope>
    <source>
        <strain evidence="4 5">CF5-4</strain>
    </source>
</reference>
<keyword evidence="5" id="KW-1185">Reference proteome</keyword>
<dbReference type="AlphaFoldDB" id="A0A021VNS9"/>
<feature type="domain" description="ABC transporter" evidence="3">
    <location>
        <begin position="34"/>
        <end position="272"/>
    </location>
</feature>
<dbReference type="PANTHER" id="PTHR43790">
    <property type="entry name" value="CARBOHYDRATE TRANSPORT ATP-BINDING PROTEIN MG119-RELATED"/>
    <property type="match status" value="1"/>
</dbReference>
<evidence type="ECO:0000313" key="4">
    <source>
        <dbReference type="EMBL" id="EYR62834.1"/>
    </source>
</evidence>
<dbReference type="Proteomes" id="UP000019753">
    <property type="component" value="Unassembled WGS sequence"/>
</dbReference>
<dbReference type="SUPFAM" id="SSF52540">
    <property type="entry name" value="P-loop containing nucleoside triphosphate hydrolases"/>
    <property type="match status" value="1"/>
</dbReference>
<dbReference type="Gene3D" id="3.40.50.300">
    <property type="entry name" value="P-loop containing nucleotide triphosphate hydrolases"/>
    <property type="match status" value="1"/>
</dbReference>
<gene>
    <name evidence="4" type="ORF">N866_04875</name>
</gene>
<evidence type="ECO:0000259" key="3">
    <source>
        <dbReference type="PROSITE" id="PS50893"/>
    </source>
</evidence>
<evidence type="ECO:0000313" key="5">
    <source>
        <dbReference type="Proteomes" id="UP000019753"/>
    </source>
</evidence>
<dbReference type="CDD" id="cd03216">
    <property type="entry name" value="ABC_Carb_Monos_I"/>
    <property type="match status" value="1"/>
</dbReference>
<dbReference type="EMBL" id="AXCW01000161">
    <property type="protein sequence ID" value="EYR62834.1"/>
    <property type="molecule type" value="Genomic_DNA"/>
</dbReference>
<proteinExistence type="predicted"/>
<dbReference type="PANTHER" id="PTHR43790:SF8">
    <property type="entry name" value="SUGAR ABC TRANSPORTER ATP-BINDING PROTEIN"/>
    <property type="match status" value="1"/>
</dbReference>
<dbReference type="PROSITE" id="PS50893">
    <property type="entry name" value="ABC_TRANSPORTER_2"/>
    <property type="match status" value="1"/>
</dbReference>
<evidence type="ECO:0000256" key="1">
    <source>
        <dbReference type="ARBA" id="ARBA00022741"/>
    </source>
</evidence>
<dbReference type="InterPro" id="IPR050107">
    <property type="entry name" value="ABC_carbohydrate_import_ATPase"/>
</dbReference>
<comment type="caution">
    <text evidence="4">The sequence shown here is derived from an EMBL/GenBank/DDBJ whole genome shotgun (WGS) entry which is preliminary data.</text>
</comment>
<dbReference type="SMART" id="SM00382">
    <property type="entry name" value="AAA"/>
    <property type="match status" value="1"/>
</dbReference>
<dbReference type="InterPro" id="IPR003439">
    <property type="entry name" value="ABC_transporter-like_ATP-bd"/>
</dbReference>
<protein>
    <submittedName>
        <fullName evidence="4">Sugar ABC transporter ATP-binding protein</fullName>
    </submittedName>
</protein>
<keyword evidence="1" id="KW-0547">Nucleotide-binding</keyword>
<dbReference type="Pfam" id="PF00005">
    <property type="entry name" value="ABC_tran"/>
    <property type="match status" value="1"/>
</dbReference>
<name>A0A021VNS9_9CELL</name>
<evidence type="ECO:0000256" key="2">
    <source>
        <dbReference type="ARBA" id="ARBA00022840"/>
    </source>
</evidence>
<dbReference type="InterPro" id="IPR003593">
    <property type="entry name" value="AAA+_ATPase"/>
</dbReference>